<gene>
    <name evidence="2" type="ORF">METZ01_LOCUS417622</name>
</gene>
<protein>
    <recommendedName>
        <fullName evidence="1">SiaC family regulatory phosphoprotein domain-containing protein</fullName>
    </recommendedName>
</protein>
<sequence length="70" mass="7990">MHLEATNRTPEVSISESALEMKGECYPEDITAFSEPILESLEEKLEPCDSYSVSLELRYFNSSSAKFFFD</sequence>
<feature type="non-terminal residue" evidence="2">
    <location>
        <position position="70"/>
    </location>
</feature>
<reference evidence="2" key="1">
    <citation type="submission" date="2018-05" db="EMBL/GenBank/DDBJ databases">
        <authorList>
            <person name="Lanie J.A."/>
            <person name="Ng W.-L."/>
            <person name="Kazmierczak K.M."/>
            <person name="Andrzejewski T.M."/>
            <person name="Davidsen T.M."/>
            <person name="Wayne K.J."/>
            <person name="Tettelin H."/>
            <person name="Glass J.I."/>
            <person name="Rusch D."/>
            <person name="Podicherti R."/>
            <person name="Tsui H.-C.T."/>
            <person name="Winkler M.E."/>
        </authorList>
    </citation>
    <scope>NUCLEOTIDE SEQUENCE</scope>
</reference>
<dbReference type="EMBL" id="UINC01164103">
    <property type="protein sequence ID" value="SVD64768.1"/>
    <property type="molecule type" value="Genomic_DNA"/>
</dbReference>
<proteinExistence type="predicted"/>
<evidence type="ECO:0000313" key="2">
    <source>
        <dbReference type="EMBL" id="SVD64768.1"/>
    </source>
</evidence>
<dbReference type="Pfam" id="PF09345">
    <property type="entry name" value="SiaC"/>
    <property type="match status" value="1"/>
</dbReference>
<dbReference type="AlphaFoldDB" id="A0A382X316"/>
<dbReference type="InterPro" id="IPR018530">
    <property type="entry name" value="SiaC"/>
</dbReference>
<accession>A0A382X316</accession>
<evidence type="ECO:0000259" key="1">
    <source>
        <dbReference type="Pfam" id="PF09345"/>
    </source>
</evidence>
<feature type="domain" description="SiaC family regulatory phosphoprotein" evidence="1">
    <location>
        <begin position="3"/>
        <end position="70"/>
    </location>
</feature>
<name>A0A382X316_9ZZZZ</name>
<organism evidence="2">
    <name type="scientific">marine metagenome</name>
    <dbReference type="NCBI Taxonomy" id="408172"/>
    <lineage>
        <taxon>unclassified sequences</taxon>
        <taxon>metagenomes</taxon>
        <taxon>ecological metagenomes</taxon>
    </lineage>
</organism>